<gene>
    <name evidence="1" type="ORF">B296_00057590</name>
</gene>
<accession>A0A426XQE2</accession>
<proteinExistence type="predicted"/>
<reference evidence="1 2" key="1">
    <citation type="journal article" date="2014" name="Agronomy (Basel)">
        <title>A Draft Genome Sequence for Ensete ventricosum, the Drought-Tolerant Tree Against Hunger.</title>
        <authorList>
            <person name="Harrison J."/>
            <person name="Moore K.A."/>
            <person name="Paszkiewicz K."/>
            <person name="Jones T."/>
            <person name="Grant M."/>
            <person name="Ambacheew D."/>
            <person name="Muzemil S."/>
            <person name="Studholme D.J."/>
        </authorList>
    </citation>
    <scope>NUCLEOTIDE SEQUENCE [LARGE SCALE GENOMIC DNA]</scope>
</reference>
<dbReference type="EMBL" id="AMZH03018343">
    <property type="protein sequence ID" value="RRT41726.1"/>
    <property type="molecule type" value="Genomic_DNA"/>
</dbReference>
<dbReference type="Proteomes" id="UP000287651">
    <property type="component" value="Unassembled WGS sequence"/>
</dbReference>
<evidence type="ECO:0000313" key="2">
    <source>
        <dbReference type="Proteomes" id="UP000287651"/>
    </source>
</evidence>
<sequence length="86" mass="9896">MIAELSAKKKRMIPGNIKCARLDADQSIKLDDARCTRHPFSEAKKRRLDPKKKPPRLLFDCSRIHIRPRLWIGSSSAIPYPITKTI</sequence>
<comment type="caution">
    <text evidence="1">The sequence shown here is derived from an EMBL/GenBank/DDBJ whole genome shotgun (WGS) entry which is preliminary data.</text>
</comment>
<organism evidence="1 2">
    <name type="scientific">Ensete ventricosum</name>
    <name type="common">Abyssinian banana</name>
    <name type="synonym">Musa ensete</name>
    <dbReference type="NCBI Taxonomy" id="4639"/>
    <lineage>
        <taxon>Eukaryota</taxon>
        <taxon>Viridiplantae</taxon>
        <taxon>Streptophyta</taxon>
        <taxon>Embryophyta</taxon>
        <taxon>Tracheophyta</taxon>
        <taxon>Spermatophyta</taxon>
        <taxon>Magnoliopsida</taxon>
        <taxon>Liliopsida</taxon>
        <taxon>Zingiberales</taxon>
        <taxon>Musaceae</taxon>
        <taxon>Ensete</taxon>
    </lineage>
</organism>
<dbReference type="AlphaFoldDB" id="A0A426XQE2"/>
<protein>
    <submittedName>
        <fullName evidence="1">Uncharacterized protein</fullName>
    </submittedName>
</protein>
<name>A0A426XQE2_ENSVE</name>
<evidence type="ECO:0000313" key="1">
    <source>
        <dbReference type="EMBL" id="RRT41726.1"/>
    </source>
</evidence>